<gene>
    <name evidence="3" type="ORF">BGZ65_002810</name>
</gene>
<feature type="transmembrane region" description="Helical" evidence="1">
    <location>
        <begin position="200"/>
        <end position="219"/>
    </location>
</feature>
<organism evidence="3 4">
    <name type="scientific">Modicella reniformis</name>
    <dbReference type="NCBI Taxonomy" id="1440133"/>
    <lineage>
        <taxon>Eukaryota</taxon>
        <taxon>Fungi</taxon>
        <taxon>Fungi incertae sedis</taxon>
        <taxon>Mucoromycota</taxon>
        <taxon>Mortierellomycotina</taxon>
        <taxon>Mortierellomycetes</taxon>
        <taxon>Mortierellales</taxon>
        <taxon>Mortierellaceae</taxon>
        <taxon>Modicella</taxon>
    </lineage>
</organism>
<evidence type="ECO:0008006" key="5">
    <source>
        <dbReference type="Google" id="ProtNLM"/>
    </source>
</evidence>
<dbReference type="AlphaFoldDB" id="A0A9P6LZT4"/>
<dbReference type="OrthoDB" id="286734at2759"/>
<name>A0A9P6LZT4_9FUNG</name>
<keyword evidence="2" id="KW-0732">Signal</keyword>
<evidence type="ECO:0000256" key="2">
    <source>
        <dbReference type="SAM" id="SignalP"/>
    </source>
</evidence>
<keyword evidence="1" id="KW-0812">Transmembrane</keyword>
<evidence type="ECO:0000256" key="1">
    <source>
        <dbReference type="SAM" id="Phobius"/>
    </source>
</evidence>
<accession>A0A9P6LZT4</accession>
<protein>
    <recommendedName>
        <fullName evidence="5">Ricin B lectin domain-containing protein</fullName>
    </recommendedName>
</protein>
<keyword evidence="1" id="KW-0472">Membrane</keyword>
<keyword evidence="4" id="KW-1185">Reference proteome</keyword>
<dbReference type="PROSITE" id="PS51257">
    <property type="entry name" value="PROKAR_LIPOPROTEIN"/>
    <property type="match status" value="1"/>
</dbReference>
<dbReference type="Proteomes" id="UP000749646">
    <property type="component" value="Unassembled WGS sequence"/>
</dbReference>
<evidence type="ECO:0000313" key="3">
    <source>
        <dbReference type="EMBL" id="KAF9956325.1"/>
    </source>
</evidence>
<keyword evidence="1" id="KW-1133">Transmembrane helix</keyword>
<feature type="signal peptide" evidence="2">
    <location>
        <begin position="1"/>
        <end position="22"/>
    </location>
</feature>
<proteinExistence type="predicted"/>
<dbReference type="EMBL" id="JAAAHW010006696">
    <property type="protein sequence ID" value="KAF9956325.1"/>
    <property type="molecule type" value="Genomic_DNA"/>
</dbReference>
<reference evidence="3" key="1">
    <citation type="journal article" date="2020" name="Fungal Divers.">
        <title>Resolving the Mortierellaceae phylogeny through synthesis of multi-gene phylogenetics and phylogenomics.</title>
        <authorList>
            <person name="Vandepol N."/>
            <person name="Liber J."/>
            <person name="Desiro A."/>
            <person name="Na H."/>
            <person name="Kennedy M."/>
            <person name="Barry K."/>
            <person name="Grigoriev I.V."/>
            <person name="Miller A.N."/>
            <person name="O'Donnell K."/>
            <person name="Stajich J.E."/>
            <person name="Bonito G."/>
        </authorList>
    </citation>
    <scope>NUCLEOTIDE SEQUENCE</scope>
    <source>
        <strain evidence="3">MES-2147</strain>
    </source>
</reference>
<feature type="chain" id="PRO_5040390127" description="Ricin B lectin domain-containing protein" evidence="2">
    <location>
        <begin position="23"/>
        <end position="278"/>
    </location>
</feature>
<evidence type="ECO:0000313" key="4">
    <source>
        <dbReference type="Proteomes" id="UP000749646"/>
    </source>
</evidence>
<comment type="caution">
    <text evidence="3">The sequence shown here is derived from an EMBL/GenBank/DDBJ whole genome shotgun (WGS) entry which is preliminary data.</text>
</comment>
<sequence>MVGRSLLSLLAVAAVAIQSCVAGVIENGIYRISLENHYQLLTASNPYPEAPLELLPARNDRGSQLWWVENHENQRIVLQNIGSSLYAAPRNTKQQVPFDSVVLSVEEFQWHSIPSADGNGIVLIRPSVTPVANPLVASMSPLRIYPPQVDIQELRFYDKSQEWTFDPLKRFKKVTKNHCGVTFKNPKTEKIHWPAGRIKAVITSFVLSFISLVSLAIFVPKLDAMWTLSSAFKVLQWSLQFDYVQLTAFATRFKYYPFWKMDEGACVLAGFGQEKRGL</sequence>